<dbReference type="PIRSF" id="PIRSF038984">
    <property type="entry name" value="FAD_binding_protein"/>
    <property type="match status" value="1"/>
</dbReference>
<dbReference type="RefSeq" id="WP_045956763.1">
    <property type="nucleotide sequence ID" value="NZ_JXXV01000028.1"/>
</dbReference>
<organism evidence="3 4">
    <name type="scientific">Vibrio galatheae</name>
    <dbReference type="NCBI Taxonomy" id="579748"/>
    <lineage>
        <taxon>Bacteria</taxon>
        <taxon>Pseudomonadati</taxon>
        <taxon>Pseudomonadota</taxon>
        <taxon>Gammaproteobacteria</taxon>
        <taxon>Vibrionales</taxon>
        <taxon>Vibrionaceae</taxon>
        <taxon>Vibrio</taxon>
    </lineage>
</organism>
<name>A0A0F4NFJ0_9VIBR</name>
<feature type="domain" description="FAD-dependent protein C-terminal" evidence="2">
    <location>
        <begin position="284"/>
        <end position="480"/>
    </location>
</feature>
<dbReference type="InterPro" id="IPR002937">
    <property type="entry name" value="Amino_oxidase"/>
</dbReference>
<reference evidence="3 4" key="1">
    <citation type="journal article" date="2015" name="BMC Genomics">
        <title>Genome mining reveals unlocked bioactive potential of marine Gram-negative bacteria.</title>
        <authorList>
            <person name="Machado H."/>
            <person name="Sonnenschein E.C."/>
            <person name="Melchiorsen J."/>
            <person name="Gram L."/>
        </authorList>
    </citation>
    <scope>NUCLEOTIDE SEQUENCE [LARGE SCALE GENOMIC DNA]</scope>
    <source>
        <strain evidence="3 4">S2757</strain>
    </source>
</reference>
<comment type="caution">
    <text evidence="3">The sequence shown here is derived from an EMBL/GenBank/DDBJ whole genome shotgun (WGS) entry which is preliminary data.</text>
</comment>
<dbReference type="PATRIC" id="fig|579748.3.peg.3335"/>
<dbReference type="InterPro" id="IPR036188">
    <property type="entry name" value="FAD/NAD-bd_sf"/>
</dbReference>
<sequence length="538" mass="58953">MIRLNEIKLPLDHEEEALMAAITKKLGISDDQVISYNIFRRGYDARKKANILLIYTLDVIVENEAELLEQFVSDPHVKQTPDMEYKFVAKAPENITERPVVIGFGPCGLFAALILAQSGFKPIVVERGKEVRERTKDTFGFWRKRTLNTESNVQFGEGGAGTFSDGKLYSQVKDPNFYGRKVITEFVAAGAPEEILYVSKPHIGTFKLVTMIEKMRAKIIELGGEIRFSTRVDDIHMDGEQITGLTLSNGEEIKTRYVVLAVGHSARDTFEMLHDRGVYMEAKPFSVGFRIEHKQAMIDEARFGPNAGNPILGAADYKLVHHCKNGRTVYSFCMCPGGTVVAATSEENRVVTNGMSQYSRAERNANAAIVVGIDPERDYPEHPLAGIELQRKLESGAYVLGGETYDAPAQKVGDFLKGRSPSEIGDVEPSFTPGIHLTDISQALPAFAIEAIREAIPAFDKKIKGFSSEDALLTGVETRTSSPVCIKRGKDFQSINLKGFYPAGEGAGYAGGILSAGIDGIKVAEALSKAMVADLENA</sequence>
<evidence type="ECO:0000313" key="3">
    <source>
        <dbReference type="EMBL" id="KJY81880.1"/>
    </source>
</evidence>
<dbReference type="GO" id="GO:0016491">
    <property type="term" value="F:oxidoreductase activity"/>
    <property type="evidence" value="ECO:0007669"/>
    <property type="project" value="InterPro"/>
</dbReference>
<dbReference type="EMBL" id="JXXV01000028">
    <property type="protein sequence ID" value="KJY81880.1"/>
    <property type="molecule type" value="Genomic_DNA"/>
</dbReference>
<dbReference type="SUPFAM" id="SSF51905">
    <property type="entry name" value="FAD/NAD(P)-binding domain"/>
    <property type="match status" value="1"/>
</dbReference>
<evidence type="ECO:0000313" key="4">
    <source>
        <dbReference type="Proteomes" id="UP000033673"/>
    </source>
</evidence>
<dbReference type="PANTHER" id="PTHR42842">
    <property type="entry name" value="FAD/NAD(P)-BINDING OXIDOREDUCTASE"/>
    <property type="match status" value="1"/>
</dbReference>
<evidence type="ECO:0000259" key="1">
    <source>
        <dbReference type="Pfam" id="PF01593"/>
    </source>
</evidence>
<dbReference type="Pfam" id="PF01593">
    <property type="entry name" value="Amino_oxidase"/>
    <property type="match status" value="1"/>
</dbReference>
<feature type="domain" description="Amine oxidase" evidence="1">
    <location>
        <begin position="212"/>
        <end position="266"/>
    </location>
</feature>
<keyword evidence="4" id="KW-1185">Reference proteome</keyword>
<gene>
    <name evidence="3" type="ORF">TW81_16140</name>
</gene>
<accession>A0A0F4NFJ0</accession>
<proteinExistence type="predicted"/>
<evidence type="ECO:0000259" key="2">
    <source>
        <dbReference type="Pfam" id="PF21688"/>
    </source>
</evidence>
<protein>
    <submittedName>
        <fullName evidence="3">Uncharacterized protein</fullName>
    </submittedName>
</protein>
<dbReference type="OrthoDB" id="9772594at2"/>
<dbReference type="AlphaFoldDB" id="A0A0F4NFJ0"/>
<dbReference type="Proteomes" id="UP000033673">
    <property type="component" value="Unassembled WGS sequence"/>
</dbReference>
<dbReference type="InterPro" id="IPR028348">
    <property type="entry name" value="FAD-binding_protein"/>
</dbReference>
<dbReference type="Gene3D" id="3.30.70.2700">
    <property type="match status" value="1"/>
</dbReference>
<dbReference type="Gene3D" id="3.50.50.60">
    <property type="entry name" value="FAD/NAD(P)-binding domain"/>
    <property type="match status" value="2"/>
</dbReference>
<dbReference type="InterPro" id="IPR049516">
    <property type="entry name" value="FAD-depend_C"/>
</dbReference>
<dbReference type="PANTHER" id="PTHR42842:SF3">
    <property type="entry name" value="FAD_NAD(P)-BINDING OXIDOREDUCTASE FAMILY PROTEIN"/>
    <property type="match status" value="1"/>
</dbReference>
<dbReference type="Pfam" id="PF21688">
    <property type="entry name" value="FAD-depend_C"/>
    <property type="match status" value="1"/>
</dbReference>